<sequence>MSQMMVQAAVTMGQLQNKLDVIGNNLANSQTTGYKSRQVEFSSLLFQQINNMTHPSNALARVTPDGIRVGTGAKLGSINSNLSSGALQTTDRDLDTALINESHLFTVEVIQNNQSEIQYTRDGSFYLQPIRNDSVMLTTADGNPVLGRNGRIEIDAGFDSINILSDGNIIVKRGDNTENVDSLQIYEAHKPRLLEAAGDNLFRIPDEILLTENIDTILEQVGNGNNLVQSGTLESSNVDMAEQMTEMINTQRSYQFNARTISMADQMMGLVNQLR</sequence>
<feature type="domain" description="Flagellar basal-body/hook protein C-terminal" evidence="4">
    <location>
        <begin position="229"/>
        <end position="274"/>
    </location>
</feature>
<dbReference type="PANTHER" id="PTHR30435:SF19">
    <property type="entry name" value="FLAGELLAR BASAL-BODY ROD PROTEIN FLGG"/>
    <property type="match status" value="1"/>
</dbReference>
<dbReference type="AlphaFoldDB" id="A0AB39HK21"/>
<dbReference type="RefSeq" id="WP_368653329.1">
    <property type="nucleotide sequence ID" value="NZ_CP162599.1"/>
</dbReference>
<dbReference type="Pfam" id="PF06429">
    <property type="entry name" value="Flg_bbr_C"/>
    <property type="match status" value="1"/>
</dbReference>
<proteinExistence type="inferred from homology"/>
<feature type="domain" description="Flagellar hook protein FlgE/F/G-like D1" evidence="5">
    <location>
        <begin position="110"/>
        <end position="170"/>
    </location>
</feature>
<dbReference type="InterPro" id="IPR001444">
    <property type="entry name" value="Flag_bb_rod_N"/>
</dbReference>
<gene>
    <name evidence="6" type="ORF">AB4Y30_16785</name>
</gene>
<dbReference type="InterPro" id="IPR053967">
    <property type="entry name" value="LlgE_F_G-like_D1"/>
</dbReference>
<evidence type="ECO:0000256" key="1">
    <source>
        <dbReference type="ARBA" id="ARBA00009677"/>
    </source>
</evidence>
<accession>A0AB39HK21</accession>
<evidence type="ECO:0000259" key="3">
    <source>
        <dbReference type="Pfam" id="PF00460"/>
    </source>
</evidence>
<protein>
    <submittedName>
        <fullName evidence="6">Flagellar hook-basal body protein</fullName>
    </submittedName>
</protein>
<keyword evidence="6" id="KW-0969">Cilium</keyword>
<keyword evidence="2" id="KW-0975">Bacterial flagellum</keyword>
<name>A0AB39HK21_9BACI</name>
<evidence type="ECO:0000259" key="4">
    <source>
        <dbReference type="Pfam" id="PF06429"/>
    </source>
</evidence>
<reference evidence="6" key="1">
    <citation type="submission" date="2024-07" db="EMBL/GenBank/DDBJ databases">
        <title>Halotolerant mesophilic bacterium Ornithinibacillus sp. 4-3, sp. nov., isolated from soil.</title>
        <authorList>
            <person name="Sidarenka A.V."/>
            <person name="Guliayeva D.E."/>
            <person name="Leanovich S.I."/>
            <person name="Hileuskaya K.S."/>
            <person name="Akhremchuk A.E."/>
            <person name="Sikolenko M.A."/>
            <person name="Valentovich L.N."/>
        </authorList>
    </citation>
    <scope>NUCLEOTIDE SEQUENCE</scope>
    <source>
        <strain evidence="6">4-3</strain>
    </source>
</reference>
<evidence type="ECO:0000259" key="5">
    <source>
        <dbReference type="Pfam" id="PF22692"/>
    </source>
</evidence>
<dbReference type="GO" id="GO:0009425">
    <property type="term" value="C:bacterial-type flagellum basal body"/>
    <property type="evidence" value="ECO:0007669"/>
    <property type="project" value="UniProtKB-SubCell"/>
</dbReference>
<dbReference type="Pfam" id="PF00460">
    <property type="entry name" value="Flg_bb_rod"/>
    <property type="match status" value="1"/>
</dbReference>
<evidence type="ECO:0000256" key="2">
    <source>
        <dbReference type="RuleBase" id="RU362116"/>
    </source>
</evidence>
<dbReference type="Pfam" id="PF22692">
    <property type="entry name" value="LlgE_F_G_D1"/>
    <property type="match status" value="1"/>
</dbReference>
<keyword evidence="6" id="KW-0966">Cell projection</keyword>
<dbReference type="NCBIfam" id="TIGR03506">
    <property type="entry name" value="FlgEFG_subfam"/>
    <property type="match status" value="1"/>
</dbReference>
<organism evidence="6">
    <name type="scientific">Ornithinibacillus sp. 4-3</name>
    <dbReference type="NCBI Taxonomy" id="3231488"/>
    <lineage>
        <taxon>Bacteria</taxon>
        <taxon>Bacillati</taxon>
        <taxon>Bacillota</taxon>
        <taxon>Bacilli</taxon>
        <taxon>Bacillales</taxon>
        <taxon>Bacillaceae</taxon>
        <taxon>Ornithinibacillus</taxon>
    </lineage>
</organism>
<dbReference type="InterPro" id="IPR010930">
    <property type="entry name" value="Flg_bb/hook_C_dom"/>
</dbReference>
<dbReference type="EMBL" id="CP162599">
    <property type="protein sequence ID" value="XDK32641.1"/>
    <property type="molecule type" value="Genomic_DNA"/>
</dbReference>
<dbReference type="GO" id="GO:0071978">
    <property type="term" value="P:bacterial-type flagellum-dependent swarming motility"/>
    <property type="evidence" value="ECO:0007669"/>
    <property type="project" value="TreeGrafter"/>
</dbReference>
<comment type="subcellular location">
    <subcellularLocation>
        <location evidence="2">Bacterial flagellum basal body</location>
    </subcellularLocation>
</comment>
<comment type="similarity">
    <text evidence="1 2">Belongs to the flagella basal body rod proteins family.</text>
</comment>
<dbReference type="InterPro" id="IPR020013">
    <property type="entry name" value="Flagellar_FlgE/F/G"/>
</dbReference>
<dbReference type="InterPro" id="IPR037925">
    <property type="entry name" value="FlgE/F/G-like"/>
</dbReference>
<feature type="domain" description="Flagellar basal body rod protein N-terminal" evidence="3">
    <location>
        <begin position="11"/>
        <end position="35"/>
    </location>
</feature>
<dbReference type="PANTHER" id="PTHR30435">
    <property type="entry name" value="FLAGELLAR PROTEIN"/>
    <property type="match status" value="1"/>
</dbReference>
<dbReference type="SUPFAM" id="SSF117143">
    <property type="entry name" value="Flagellar hook protein flgE"/>
    <property type="match status" value="1"/>
</dbReference>
<evidence type="ECO:0000313" key="6">
    <source>
        <dbReference type="EMBL" id="XDK32641.1"/>
    </source>
</evidence>
<keyword evidence="6" id="KW-0282">Flagellum</keyword>